<keyword evidence="7" id="KW-0378">Hydrolase</keyword>
<dbReference type="PANTHER" id="PTHR11935:SF94">
    <property type="entry name" value="TENZING NORGAY, ISOFORM C"/>
    <property type="match status" value="1"/>
</dbReference>
<dbReference type="InterPro" id="IPR036866">
    <property type="entry name" value="RibonucZ/Hydroxyglut_hydro"/>
</dbReference>
<evidence type="ECO:0000259" key="10">
    <source>
        <dbReference type="SMART" id="SM00849"/>
    </source>
</evidence>
<evidence type="ECO:0000256" key="3">
    <source>
        <dbReference type="ARBA" id="ARBA00004963"/>
    </source>
</evidence>
<dbReference type="HAMAP" id="MF_01374">
    <property type="entry name" value="Glyoxalase_2"/>
    <property type="match status" value="1"/>
</dbReference>
<dbReference type="NCBIfam" id="TIGR03413">
    <property type="entry name" value="GSH_gloB"/>
    <property type="match status" value="1"/>
</dbReference>
<evidence type="ECO:0000256" key="6">
    <source>
        <dbReference type="ARBA" id="ARBA00022723"/>
    </source>
</evidence>
<dbReference type="Gene3D" id="3.60.15.10">
    <property type="entry name" value="Ribonuclease Z/Hydroxyacylglutathione hydrolase-like"/>
    <property type="match status" value="1"/>
</dbReference>
<dbReference type="Proteomes" id="UP000267029">
    <property type="component" value="Unassembled WGS sequence"/>
</dbReference>
<dbReference type="GO" id="GO:0046872">
    <property type="term" value="F:metal ion binding"/>
    <property type="evidence" value="ECO:0007669"/>
    <property type="project" value="UniProtKB-KW"/>
</dbReference>
<dbReference type="PANTHER" id="PTHR11935">
    <property type="entry name" value="BETA LACTAMASE DOMAIN"/>
    <property type="match status" value="1"/>
</dbReference>
<keyword evidence="12" id="KW-1185">Reference proteome</keyword>
<name>A0A0R3U7D8_MESCO</name>
<evidence type="ECO:0000256" key="9">
    <source>
        <dbReference type="ARBA" id="ARBA00031044"/>
    </source>
</evidence>
<keyword evidence="8" id="KW-0862">Zinc</keyword>
<organism evidence="11 12">
    <name type="scientific">Mesocestoides corti</name>
    <name type="common">Flatworm</name>
    <dbReference type="NCBI Taxonomy" id="53468"/>
    <lineage>
        <taxon>Eukaryota</taxon>
        <taxon>Metazoa</taxon>
        <taxon>Spiralia</taxon>
        <taxon>Lophotrochozoa</taxon>
        <taxon>Platyhelminthes</taxon>
        <taxon>Cestoda</taxon>
        <taxon>Eucestoda</taxon>
        <taxon>Cyclophyllidea</taxon>
        <taxon>Mesocestoididae</taxon>
        <taxon>Mesocestoides</taxon>
    </lineage>
</organism>
<dbReference type="FunFam" id="3.60.15.10:FF:000019">
    <property type="entry name" value="Hydroxyacylglutathione hydrolase, mitochondrial"/>
    <property type="match status" value="1"/>
</dbReference>
<evidence type="ECO:0000256" key="8">
    <source>
        <dbReference type="ARBA" id="ARBA00022833"/>
    </source>
</evidence>
<dbReference type="EMBL" id="UXSR01000491">
    <property type="protein sequence ID" value="VDD76735.1"/>
    <property type="molecule type" value="Genomic_DNA"/>
</dbReference>
<evidence type="ECO:0000256" key="5">
    <source>
        <dbReference type="ARBA" id="ARBA00011917"/>
    </source>
</evidence>
<dbReference type="InterPro" id="IPR032282">
    <property type="entry name" value="HAGH_C"/>
</dbReference>
<evidence type="ECO:0000256" key="4">
    <source>
        <dbReference type="ARBA" id="ARBA00006759"/>
    </source>
</evidence>
<sequence length="279" mass="30251">MTSAARLLSLSHARSFVRFCCSNMHVLTLPALSDNYMYLLIDEKSMQCAVVDPVDPSSVLTEVNKRGLKLSSVLTTHHHWDHAGGNSKLIKALQSPIPVYGGSGRVEAVTKQVEHGDTITVGTGIKVTCLKTPCHTKDHICYYACEDGQSDGCVFTGDTLFLGGCGRFFEGNAEQMYHALLEVIGKLPASTKVYCGHEYTVKNLDFAKTVDPDNVALLDRINVCAKLRSDGQPTVPGTVAEELATNPFMRVTDEALQARVGASGAIDAMAIIRRKKDAF</sequence>
<dbReference type="AlphaFoldDB" id="A0A0R3U7D8"/>
<reference evidence="11 12" key="1">
    <citation type="submission" date="2018-10" db="EMBL/GenBank/DDBJ databases">
        <authorList>
            <consortium name="Pathogen Informatics"/>
        </authorList>
    </citation>
    <scope>NUCLEOTIDE SEQUENCE [LARGE SCALE GENOMIC DNA]</scope>
</reference>
<accession>A0A0R3U7D8</accession>
<dbReference type="InterPro" id="IPR001279">
    <property type="entry name" value="Metallo-B-lactamas"/>
</dbReference>
<evidence type="ECO:0000313" key="11">
    <source>
        <dbReference type="EMBL" id="VDD76735.1"/>
    </source>
</evidence>
<dbReference type="OrthoDB" id="515692at2759"/>
<dbReference type="GO" id="GO:0004416">
    <property type="term" value="F:hydroxyacylglutathione hydrolase activity"/>
    <property type="evidence" value="ECO:0007669"/>
    <property type="project" value="UniProtKB-EC"/>
</dbReference>
<dbReference type="SMART" id="SM00849">
    <property type="entry name" value="Lactamase_B"/>
    <property type="match status" value="1"/>
</dbReference>
<evidence type="ECO:0000256" key="1">
    <source>
        <dbReference type="ARBA" id="ARBA00001623"/>
    </source>
</evidence>
<proteinExistence type="inferred from homology"/>
<evidence type="ECO:0000256" key="7">
    <source>
        <dbReference type="ARBA" id="ARBA00022801"/>
    </source>
</evidence>
<evidence type="ECO:0000256" key="2">
    <source>
        <dbReference type="ARBA" id="ARBA00001947"/>
    </source>
</evidence>
<comment type="similarity">
    <text evidence="4">Belongs to the metallo-beta-lactamase superfamily. Glyoxalase II family.</text>
</comment>
<evidence type="ECO:0000313" key="12">
    <source>
        <dbReference type="Proteomes" id="UP000267029"/>
    </source>
</evidence>
<dbReference type="InterPro" id="IPR017782">
    <property type="entry name" value="Hydroxyacylglutathione_Hdrlase"/>
</dbReference>
<dbReference type="PIRSF" id="PIRSF005457">
    <property type="entry name" value="Glx"/>
    <property type="match status" value="1"/>
</dbReference>
<dbReference type="CDD" id="cd07723">
    <property type="entry name" value="hydroxyacylglutathione_hydrolase_MBL-fold"/>
    <property type="match status" value="1"/>
</dbReference>
<comment type="catalytic activity">
    <reaction evidence="1">
        <text>an S-(2-hydroxyacyl)glutathione + H2O = a 2-hydroxy carboxylate + glutathione + H(+)</text>
        <dbReference type="Rhea" id="RHEA:21864"/>
        <dbReference type="ChEBI" id="CHEBI:15377"/>
        <dbReference type="ChEBI" id="CHEBI:15378"/>
        <dbReference type="ChEBI" id="CHEBI:57925"/>
        <dbReference type="ChEBI" id="CHEBI:58896"/>
        <dbReference type="ChEBI" id="CHEBI:71261"/>
        <dbReference type="EC" id="3.1.2.6"/>
    </reaction>
</comment>
<dbReference type="SUPFAM" id="SSF56281">
    <property type="entry name" value="Metallo-hydrolase/oxidoreductase"/>
    <property type="match status" value="1"/>
</dbReference>
<dbReference type="GO" id="GO:0019243">
    <property type="term" value="P:methylglyoxal catabolic process to D-lactate via S-lactoyl-glutathione"/>
    <property type="evidence" value="ECO:0007669"/>
    <property type="project" value="InterPro"/>
</dbReference>
<gene>
    <name evidence="11" type="ORF">MCOS_LOCUS2738</name>
</gene>
<dbReference type="EC" id="3.1.2.6" evidence="5"/>
<feature type="domain" description="Metallo-beta-lactamase" evidence="10">
    <location>
        <begin position="34"/>
        <end position="197"/>
    </location>
</feature>
<keyword evidence="6" id="KW-0479">Metal-binding</keyword>
<dbReference type="InterPro" id="IPR035680">
    <property type="entry name" value="Clx_II_MBL"/>
</dbReference>
<dbReference type="Pfam" id="PF16123">
    <property type="entry name" value="HAGH_C"/>
    <property type="match status" value="1"/>
</dbReference>
<comment type="cofactor">
    <cofactor evidence="2">
        <name>Zn(2+)</name>
        <dbReference type="ChEBI" id="CHEBI:29105"/>
    </cofactor>
</comment>
<comment type="pathway">
    <text evidence="3">Secondary metabolite metabolism; methylglyoxal degradation; (R)-lactate from methylglyoxal: step 2/2.</text>
</comment>
<protein>
    <recommendedName>
        <fullName evidence="5">hydroxyacylglutathione hydrolase</fullName>
        <ecNumber evidence="5">3.1.2.6</ecNumber>
    </recommendedName>
    <alternativeName>
        <fullName evidence="9">Glyoxalase II</fullName>
    </alternativeName>
</protein>
<dbReference type="Pfam" id="PF00753">
    <property type="entry name" value="Lactamase_B"/>
    <property type="match status" value="1"/>
</dbReference>
<dbReference type="STRING" id="53468.A0A0R3U7D8"/>